<keyword evidence="3" id="KW-1185">Reference proteome</keyword>
<dbReference type="EMBL" id="SORL01000007">
    <property type="protein sequence ID" value="TDY64567.1"/>
    <property type="molecule type" value="Genomic_DNA"/>
</dbReference>
<dbReference type="Gene3D" id="3.40.50.10140">
    <property type="entry name" value="Toll/interleukin-1 receptor homology (TIR) domain"/>
    <property type="match status" value="1"/>
</dbReference>
<evidence type="ECO:0000313" key="2">
    <source>
        <dbReference type="EMBL" id="TDY64567.1"/>
    </source>
</evidence>
<gene>
    <name evidence="2" type="ORF">DFQ06_1479</name>
</gene>
<sequence length="400" mass="46485">MDKIKIFISHSSKDILLVESFVKHILRLGLDIPASRIFCTSMEGHGIRSGEYIPDRLKTEIQLASLALLFISDNYKKSEICLNEVGAAWASLEKTNVIPILLPEINFNQLGFLDLNRLGLKIGDKKDILKFINDNKTELNPTFNLELVHEHIEEFLKETQNKEPTEEKKEEEIPLEVNEWNECFEKNLIPFDHIIRKSIPAHDDGIHEIKDVQTQTKLMKELGRADFLRKFWYKKSAGDFYVERIRQLPTGNWLISAFNWEIKISTMWVSKNTEPQNEFFLIHSELLPPFKIESDIGGESHNVGILTDGTIVSENERLNGYAIINGETVDLHEHGVEPRIRDRESHWVFLISDYHKAGFNPDETIKFCEKIDKGEIEVSKENLRTFIRSLRNHPTVLRWR</sequence>
<dbReference type="Pfam" id="PF13676">
    <property type="entry name" value="TIR_2"/>
    <property type="match status" value="1"/>
</dbReference>
<protein>
    <submittedName>
        <fullName evidence="2">TIR domain-containing protein</fullName>
    </submittedName>
</protein>
<reference evidence="2 3" key="1">
    <citation type="submission" date="2019-03" db="EMBL/GenBank/DDBJ databases">
        <title>Genomic Encyclopedia of Type Strains, Phase III (KMG-III): the genomes of soil and plant-associated and newly described type strains.</title>
        <authorList>
            <person name="Whitman W."/>
        </authorList>
    </citation>
    <scope>NUCLEOTIDE SEQUENCE [LARGE SCALE GENOMIC DNA]</scope>
    <source>
        <strain evidence="2 3">CECT 8301</strain>
    </source>
</reference>
<organism evidence="2 3">
    <name type="scientific">Algibacter lectus</name>
    <dbReference type="NCBI Taxonomy" id="221126"/>
    <lineage>
        <taxon>Bacteria</taxon>
        <taxon>Pseudomonadati</taxon>
        <taxon>Bacteroidota</taxon>
        <taxon>Flavobacteriia</taxon>
        <taxon>Flavobacteriales</taxon>
        <taxon>Flavobacteriaceae</taxon>
        <taxon>Algibacter</taxon>
    </lineage>
</organism>
<evidence type="ECO:0000259" key="1">
    <source>
        <dbReference type="PROSITE" id="PS50104"/>
    </source>
</evidence>
<dbReference type="SUPFAM" id="SSF52200">
    <property type="entry name" value="Toll/Interleukin receptor TIR domain"/>
    <property type="match status" value="1"/>
</dbReference>
<dbReference type="InterPro" id="IPR000157">
    <property type="entry name" value="TIR_dom"/>
</dbReference>
<dbReference type="RefSeq" id="WP_133966858.1">
    <property type="nucleotide sequence ID" value="NZ_SORL01000007.1"/>
</dbReference>
<dbReference type="PROSITE" id="PS50104">
    <property type="entry name" value="TIR"/>
    <property type="match status" value="1"/>
</dbReference>
<comment type="caution">
    <text evidence="2">The sequence shown here is derived from an EMBL/GenBank/DDBJ whole genome shotgun (WGS) entry which is preliminary data.</text>
</comment>
<dbReference type="GO" id="GO:0007165">
    <property type="term" value="P:signal transduction"/>
    <property type="evidence" value="ECO:0007669"/>
    <property type="project" value="InterPro"/>
</dbReference>
<dbReference type="InterPro" id="IPR035897">
    <property type="entry name" value="Toll_tir_struct_dom_sf"/>
</dbReference>
<proteinExistence type="predicted"/>
<accession>A0A4R8MIX0</accession>
<dbReference type="SMART" id="SM00255">
    <property type="entry name" value="TIR"/>
    <property type="match status" value="1"/>
</dbReference>
<dbReference type="AlphaFoldDB" id="A0A4R8MIX0"/>
<evidence type="ECO:0000313" key="3">
    <source>
        <dbReference type="Proteomes" id="UP000294824"/>
    </source>
</evidence>
<dbReference type="Proteomes" id="UP000294824">
    <property type="component" value="Unassembled WGS sequence"/>
</dbReference>
<feature type="domain" description="TIR" evidence="1">
    <location>
        <begin position="2"/>
        <end position="139"/>
    </location>
</feature>
<name>A0A4R8MIX0_9FLAO</name>